<keyword evidence="2" id="KW-1185">Reference proteome</keyword>
<dbReference type="EMBL" id="ADVG01000003">
    <property type="protein sequence ID" value="EFH84150.1"/>
    <property type="molecule type" value="Genomic_DNA"/>
</dbReference>
<sequence>MAHADVVKLLNEGVMLVGSLRLPTSITPSFRSERRRRER</sequence>
<evidence type="ECO:0000313" key="1">
    <source>
        <dbReference type="EMBL" id="EFH84150.1"/>
    </source>
</evidence>
<reference evidence="1 2" key="1">
    <citation type="journal article" date="2011" name="Stand. Genomic Sci.">
        <title>Non-contiguous finished genome sequence and contextual data of the filamentous soil bacterium Ktedonobacter racemifer type strain (SOSP1-21).</title>
        <authorList>
            <person name="Chang Y.J."/>
            <person name="Land M."/>
            <person name="Hauser L."/>
            <person name="Chertkov O."/>
            <person name="Del Rio T.G."/>
            <person name="Nolan M."/>
            <person name="Copeland A."/>
            <person name="Tice H."/>
            <person name="Cheng J.F."/>
            <person name="Lucas S."/>
            <person name="Han C."/>
            <person name="Goodwin L."/>
            <person name="Pitluck S."/>
            <person name="Ivanova N."/>
            <person name="Ovchinikova G."/>
            <person name="Pati A."/>
            <person name="Chen A."/>
            <person name="Palaniappan K."/>
            <person name="Mavromatis K."/>
            <person name="Liolios K."/>
            <person name="Brettin T."/>
            <person name="Fiebig A."/>
            <person name="Rohde M."/>
            <person name="Abt B."/>
            <person name="Goker M."/>
            <person name="Detter J.C."/>
            <person name="Woyke T."/>
            <person name="Bristow J."/>
            <person name="Eisen J.A."/>
            <person name="Markowitz V."/>
            <person name="Hugenholtz P."/>
            <person name="Kyrpides N.C."/>
            <person name="Klenk H.P."/>
            <person name="Lapidus A."/>
        </authorList>
    </citation>
    <scope>NUCLEOTIDE SEQUENCE [LARGE SCALE GENOMIC DNA]</scope>
    <source>
        <strain evidence="2">DSM 44963</strain>
    </source>
</reference>
<gene>
    <name evidence="1" type="ORF">Krac_5170</name>
</gene>
<accession>D6TV50</accession>
<dbReference type="InParanoid" id="D6TV50"/>
<evidence type="ECO:0000313" key="2">
    <source>
        <dbReference type="Proteomes" id="UP000004508"/>
    </source>
</evidence>
<dbReference type="Proteomes" id="UP000004508">
    <property type="component" value="Unassembled WGS sequence"/>
</dbReference>
<protein>
    <submittedName>
        <fullName evidence="1">Uncharacterized protein</fullName>
    </submittedName>
</protein>
<dbReference type="AlphaFoldDB" id="D6TV50"/>
<proteinExistence type="predicted"/>
<name>D6TV50_KTERA</name>
<organism evidence="1 2">
    <name type="scientific">Ktedonobacter racemifer DSM 44963</name>
    <dbReference type="NCBI Taxonomy" id="485913"/>
    <lineage>
        <taxon>Bacteria</taxon>
        <taxon>Bacillati</taxon>
        <taxon>Chloroflexota</taxon>
        <taxon>Ktedonobacteria</taxon>
        <taxon>Ktedonobacterales</taxon>
        <taxon>Ktedonobacteraceae</taxon>
        <taxon>Ktedonobacter</taxon>
    </lineage>
</organism>
<comment type="caution">
    <text evidence="1">The sequence shown here is derived from an EMBL/GenBank/DDBJ whole genome shotgun (WGS) entry which is preliminary data.</text>
</comment>